<keyword evidence="4" id="KW-0479">Metal-binding</keyword>
<reference evidence="7 8" key="1">
    <citation type="submission" date="2023-03" db="EMBL/GenBank/DDBJ databases">
        <authorList>
            <person name="Shen W."/>
            <person name="Cai J."/>
        </authorList>
    </citation>
    <scope>NUCLEOTIDE SEQUENCE [LARGE SCALE GENOMIC DNA]</scope>
    <source>
        <strain evidence="7 8">B101</strain>
    </source>
</reference>
<comment type="similarity">
    <text evidence="1 6">Belongs to the peptidase M42 family.</text>
</comment>
<evidence type="ECO:0000313" key="7">
    <source>
        <dbReference type="EMBL" id="MDT2827102.1"/>
    </source>
</evidence>
<dbReference type="InterPro" id="IPR008007">
    <property type="entry name" value="Peptidase_M42"/>
</dbReference>
<sequence length="354" mass="39639">MSLDTALLNTLSEIDSVSGDEKAISMAVKAEYEKLADQVIYDNLGSIFAIKKSKKQNAPRVMIAGHMDESGFIVKKFNPNGTIKALSLGNIEASSLLGATVRVKTRNEKFILGTLLAYDKAGNVLDGAKEVLVDFGFESEAEIVKNQIMFGDRISFVNQTRYSLNEQRVFAKNWNGRYAPLLGIEVLRAIKDIEFEFDVYIGCTVQEQVGFRGIQTAVNLVKPDLGIVLDTNKAFDYQEDNKEKNGELGKGVLINFYDTTVLPNRLLLSTLKNICKENGLLHQYYYSMEGSDAAWINKLRTGTPTLFVNVPIRNMNTPNSIMDISDYLSAKKALLVFLEQLTTKKIQEFKEENR</sequence>
<gene>
    <name evidence="7" type="ORF">P7H59_01400</name>
</gene>
<dbReference type="InterPro" id="IPR023367">
    <property type="entry name" value="Peptidase_M42_dom2"/>
</dbReference>
<evidence type="ECO:0000256" key="6">
    <source>
        <dbReference type="PIRNR" id="PIRNR001123"/>
    </source>
</evidence>
<name>A0ABU3FM99_9ENTE</name>
<keyword evidence="5" id="KW-0378">Hydrolase</keyword>
<accession>A0ABU3FM99</accession>
<dbReference type="PANTHER" id="PTHR32481">
    <property type="entry name" value="AMINOPEPTIDASE"/>
    <property type="match status" value="1"/>
</dbReference>
<dbReference type="PANTHER" id="PTHR32481:SF0">
    <property type="entry name" value="AMINOPEPTIDASE YPDE-RELATED"/>
    <property type="match status" value="1"/>
</dbReference>
<evidence type="ECO:0000256" key="5">
    <source>
        <dbReference type="ARBA" id="ARBA00022801"/>
    </source>
</evidence>
<evidence type="ECO:0000256" key="3">
    <source>
        <dbReference type="ARBA" id="ARBA00022670"/>
    </source>
</evidence>
<comment type="caution">
    <text evidence="7">The sequence shown here is derived from an EMBL/GenBank/DDBJ whole genome shotgun (WGS) entry which is preliminary data.</text>
</comment>
<protein>
    <submittedName>
        <fullName evidence="7">M42 family peptidase</fullName>
    </submittedName>
</protein>
<evidence type="ECO:0000256" key="1">
    <source>
        <dbReference type="ARBA" id="ARBA00006272"/>
    </source>
</evidence>
<evidence type="ECO:0000256" key="4">
    <source>
        <dbReference type="ARBA" id="ARBA00022723"/>
    </source>
</evidence>
<dbReference type="Pfam" id="PF05343">
    <property type="entry name" value="Peptidase_M42"/>
    <property type="match status" value="1"/>
</dbReference>
<dbReference type="EMBL" id="JARQBN010000001">
    <property type="protein sequence ID" value="MDT2827102.1"/>
    <property type="molecule type" value="Genomic_DNA"/>
</dbReference>
<organism evidence="7 8">
    <name type="scientific">Enterococcus viikkiensis</name>
    <dbReference type="NCBI Taxonomy" id="930854"/>
    <lineage>
        <taxon>Bacteria</taxon>
        <taxon>Bacillati</taxon>
        <taxon>Bacillota</taxon>
        <taxon>Bacilli</taxon>
        <taxon>Lactobacillales</taxon>
        <taxon>Enterococcaceae</taxon>
        <taxon>Enterococcus</taxon>
    </lineage>
</organism>
<proteinExistence type="inferred from homology"/>
<dbReference type="SUPFAM" id="SSF101821">
    <property type="entry name" value="Aminopeptidase/glucanase lid domain"/>
    <property type="match status" value="1"/>
</dbReference>
<dbReference type="PIRSF" id="PIRSF001123">
    <property type="entry name" value="PepA_GA"/>
    <property type="match status" value="1"/>
</dbReference>
<dbReference type="Proteomes" id="UP001265301">
    <property type="component" value="Unassembled WGS sequence"/>
</dbReference>
<dbReference type="Gene3D" id="2.40.30.40">
    <property type="entry name" value="Peptidase M42, domain 2"/>
    <property type="match status" value="1"/>
</dbReference>
<keyword evidence="8" id="KW-1185">Reference proteome</keyword>
<dbReference type="InterPro" id="IPR051464">
    <property type="entry name" value="Peptidase_M42_aminopept"/>
</dbReference>
<evidence type="ECO:0000313" key="8">
    <source>
        <dbReference type="Proteomes" id="UP001265301"/>
    </source>
</evidence>
<dbReference type="RefSeq" id="WP_311818330.1">
    <property type="nucleotide sequence ID" value="NZ_JARQBN010000001.1"/>
</dbReference>
<keyword evidence="3" id="KW-0645">Protease</keyword>
<dbReference type="SUPFAM" id="SSF53187">
    <property type="entry name" value="Zn-dependent exopeptidases"/>
    <property type="match status" value="1"/>
</dbReference>
<dbReference type="Gene3D" id="3.40.630.10">
    <property type="entry name" value="Zn peptidases"/>
    <property type="match status" value="1"/>
</dbReference>
<evidence type="ECO:0000256" key="2">
    <source>
        <dbReference type="ARBA" id="ARBA00022438"/>
    </source>
</evidence>
<keyword evidence="2" id="KW-0031">Aminopeptidase</keyword>